<organism evidence="3 4">
    <name type="scientific">Halorhodospira neutriphila</name>
    <dbReference type="NCBI Taxonomy" id="168379"/>
    <lineage>
        <taxon>Bacteria</taxon>
        <taxon>Pseudomonadati</taxon>
        <taxon>Pseudomonadota</taxon>
        <taxon>Gammaproteobacteria</taxon>
        <taxon>Chromatiales</taxon>
        <taxon>Ectothiorhodospiraceae</taxon>
        <taxon>Halorhodospira</taxon>
    </lineage>
</organism>
<gene>
    <name evidence="3" type="ORF">CKO13_02915</name>
</gene>
<protein>
    <recommendedName>
        <fullName evidence="5">SHOCT domain-containing protein</fullName>
    </recommendedName>
</protein>
<dbReference type="EMBL" id="NRSH01000018">
    <property type="protein sequence ID" value="MBK1725987.1"/>
    <property type="molecule type" value="Genomic_DNA"/>
</dbReference>
<proteinExistence type="predicted"/>
<reference evidence="3 4" key="1">
    <citation type="journal article" date="2020" name="Microorganisms">
        <title>Osmotic Adaptation and Compatible Solute Biosynthesis of Phototrophic Bacteria as Revealed from Genome Analyses.</title>
        <authorList>
            <person name="Imhoff J.F."/>
            <person name="Rahn T."/>
            <person name="Kunzel S."/>
            <person name="Keller A."/>
            <person name="Neulinger S.C."/>
        </authorList>
    </citation>
    <scope>NUCLEOTIDE SEQUENCE [LARGE SCALE GENOMIC DNA]</scope>
    <source>
        <strain evidence="3 4">DSM 15116</strain>
    </source>
</reference>
<feature type="transmembrane region" description="Helical" evidence="2">
    <location>
        <begin position="6"/>
        <end position="23"/>
    </location>
</feature>
<evidence type="ECO:0000256" key="1">
    <source>
        <dbReference type="SAM" id="MobiDB-lite"/>
    </source>
</evidence>
<feature type="region of interest" description="Disordered" evidence="1">
    <location>
        <begin position="61"/>
        <end position="83"/>
    </location>
</feature>
<keyword evidence="2" id="KW-0472">Membrane</keyword>
<sequence length="83" mass="9482">MSEVIAAAIVSLAIAVGATLWGWRRYWRRRGRGQPRRDALSAACYGDEMQAERLEALEQKRAGGALSRREARRRAAERLQRDR</sequence>
<evidence type="ECO:0000313" key="3">
    <source>
        <dbReference type="EMBL" id="MBK1725987.1"/>
    </source>
</evidence>
<dbReference type="Proteomes" id="UP000738126">
    <property type="component" value="Unassembled WGS sequence"/>
</dbReference>
<dbReference type="RefSeq" id="WP_200256636.1">
    <property type="nucleotide sequence ID" value="NZ_NRSH01000018.1"/>
</dbReference>
<evidence type="ECO:0008006" key="5">
    <source>
        <dbReference type="Google" id="ProtNLM"/>
    </source>
</evidence>
<keyword evidence="2" id="KW-1133">Transmembrane helix</keyword>
<keyword evidence="2" id="KW-0812">Transmembrane</keyword>
<comment type="caution">
    <text evidence="3">The sequence shown here is derived from an EMBL/GenBank/DDBJ whole genome shotgun (WGS) entry which is preliminary data.</text>
</comment>
<accession>A0ABS1E441</accession>
<evidence type="ECO:0000256" key="2">
    <source>
        <dbReference type="SAM" id="Phobius"/>
    </source>
</evidence>
<name>A0ABS1E441_9GAMM</name>
<evidence type="ECO:0000313" key="4">
    <source>
        <dbReference type="Proteomes" id="UP000738126"/>
    </source>
</evidence>
<keyword evidence="4" id="KW-1185">Reference proteome</keyword>